<protein>
    <recommendedName>
        <fullName evidence="11">Potassium channel domain-containing protein</fullName>
    </recommendedName>
</protein>
<dbReference type="EMBL" id="CAJPVJ010000630">
    <property type="protein sequence ID" value="CAG2163016.1"/>
    <property type="molecule type" value="Genomic_DNA"/>
</dbReference>
<reference evidence="12" key="1">
    <citation type="submission" date="2020-11" db="EMBL/GenBank/DDBJ databases">
        <authorList>
            <person name="Tran Van P."/>
        </authorList>
    </citation>
    <scope>NUCLEOTIDE SEQUENCE</scope>
</reference>
<feature type="transmembrane region" description="Helical" evidence="10">
    <location>
        <begin position="297"/>
        <end position="317"/>
    </location>
</feature>
<feature type="transmembrane region" description="Helical" evidence="10">
    <location>
        <begin position="77"/>
        <end position="98"/>
    </location>
</feature>
<evidence type="ECO:0000256" key="2">
    <source>
        <dbReference type="ARBA" id="ARBA00022448"/>
    </source>
</evidence>
<dbReference type="Proteomes" id="UP000728032">
    <property type="component" value="Unassembled WGS sequence"/>
</dbReference>
<organism evidence="12">
    <name type="scientific">Oppiella nova</name>
    <dbReference type="NCBI Taxonomy" id="334625"/>
    <lineage>
        <taxon>Eukaryota</taxon>
        <taxon>Metazoa</taxon>
        <taxon>Ecdysozoa</taxon>
        <taxon>Arthropoda</taxon>
        <taxon>Chelicerata</taxon>
        <taxon>Arachnida</taxon>
        <taxon>Acari</taxon>
        <taxon>Acariformes</taxon>
        <taxon>Sarcoptiformes</taxon>
        <taxon>Oribatida</taxon>
        <taxon>Brachypylina</taxon>
        <taxon>Oppioidea</taxon>
        <taxon>Oppiidae</taxon>
        <taxon>Oppiella</taxon>
    </lineage>
</organism>
<dbReference type="GO" id="GO:0005886">
    <property type="term" value="C:plasma membrane"/>
    <property type="evidence" value="ECO:0007669"/>
    <property type="project" value="TreeGrafter"/>
</dbReference>
<evidence type="ECO:0000313" key="12">
    <source>
        <dbReference type="EMBL" id="CAD7640521.1"/>
    </source>
</evidence>
<dbReference type="GO" id="GO:0015271">
    <property type="term" value="F:outward rectifier potassium channel activity"/>
    <property type="evidence" value="ECO:0007669"/>
    <property type="project" value="TreeGrafter"/>
</dbReference>
<evidence type="ECO:0000313" key="13">
    <source>
        <dbReference type="Proteomes" id="UP000728032"/>
    </source>
</evidence>
<dbReference type="GO" id="GO:0030322">
    <property type="term" value="P:stabilization of membrane potential"/>
    <property type="evidence" value="ECO:0007669"/>
    <property type="project" value="TreeGrafter"/>
</dbReference>
<feature type="region of interest" description="Disordered" evidence="9">
    <location>
        <begin position="165"/>
        <end position="192"/>
    </location>
</feature>
<sequence length="384" mass="42858">MFRALEAPYEVETAKQVIDLRNKTIHHLWNITYNHNVFNYSVWRQSIVDEIKSFQSDLMKAIKDGYEGQQDMGQEQWSFSGAFLFSLTVISTIGYGNISPRTDRGKIMTILYAIFGIPLMLLYLTNIGDILAKAFRYVYGRLCSCKSGDNKKAYNRSVRYGLNRSVSSVTPSGNQRLSPQTPTHSLPNSPMSSLNRPMHPILHQIGSAPPPGIGDQQTLQTLTRDNASLFQRQSNRGDLSDGAITESAFNFNVVNERTKESTRVHVPITLCLVLLTSYVCGGGVLFSLWEGWNFLDGAYFCFVTLSTIGFGDLVPGASVVGSDSSQEKLVICSLYLLAGMALLAMCFNLMQEEVIHKVRSCGQRLGIISENRDEEEYGDEFDMS</sequence>
<dbReference type="InterPro" id="IPR003280">
    <property type="entry name" value="2pore_dom_K_chnl"/>
</dbReference>
<keyword evidence="3 8" id="KW-0812">Transmembrane</keyword>
<evidence type="ECO:0000256" key="5">
    <source>
        <dbReference type="ARBA" id="ARBA00023065"/>
    </source>
</evidence>
<keyword evidence="2 8" id="KW-0813">Transport</keyword>
<dbReference type="OrthoDB" id="297496at2759"/>
<feature type="domain" description="Potassium channel" evidence="11">
    <location>
        <begin position="274"/>
        <end position="353"/>
    </location>
</feature>
<keyword evidence="13" id="KW-1185">Reference proteome</keyword>
<dbReference type="EMBL" id="OC915455">
    <property type="protein sequence ID" value="CAD7640521.1"/>
    <property type="molecule type" value="Genomic_DNA"/>
</dbReference>
<feature type="transmembrane region" description="Helical" evidence="10">
    <location>
        <begin position="110"/>
        <end position="132"/>
    </location>
</feature>
<keyword evidence="7 8" id="KW-0407">Ion channel</keyword>
<name>A0A7R9QDT4_9ACAR</name>
<dbReference type="PANTHER" id="PTHR11003:SF352">
    <property type="entry name" value="BCDNA.GH04802-RELATED"/>
    <property type="match status" value="1"/>
</dbReference>
<gene>
    <name evidence="12" type="ORF">ONB1V03_LOCUS2600</name>
</gene>
<evidence type="ECO:0000256" key="6">
    <source>
        <dbReference type="ARBA" id="ARBA00023136"/>
    </source>
</evidence>
<dbReference type="InterPro" id="IPR013099">
    <property type="entry name" value="K_chnl_dom"/>
</dbReference>
<evidence type="ECO:0000256" key="8">
    <source>
        <dbReference type="RuleBase" id="RU003857"/>
    </source>
</evidence>
<keyword evidence="6 10" id="KW-0472">Membrane</keyword>
<comment type="similarity">
    <text evidence="8">Belongs to the two pore domain potassium channel (TC 1.A.1.8) family.</text>
</comment>
<keyword evidence="4 10" id="KW-1133">Transmembrane helix</keyword>
<comment type="subcellular location">
    <subcellularLocation>
        <location evidence="1">Membrane</location>
        <topology evidence="1">Multi-pass membrane protein</topology>
    </subcellularLocation>
</comment>
<evidence type="ECO:0000256" key="10">
    <source>
        <dbReference type="SAM" id="Phobius"/>
    </source>
</evidence>
<dbReference type="PRINTS" id="PR01333">
    <property type="entry name" value="2POREKCHANEL"/>
</dbReference>
<evidence type="ECO:0000256" key="3">
    <source>
        <dbReference type="ARBA" id="ARBA00022692"/>
    </source>
</evidence>
<accession>A0A7R9QDT4</accession>
<dbReference type="Gene3D" id="1.10.287.70">
    <property type="match status" value="1"/>
</dbReference>
<feature type="domain" description="Potassium channel" evidence="11">
    <location>
        <begin position="74"/>
        <end position="132"/>
    </location>
</feature>
<evidence type="ECO:0000256" key="1">
    <source>
        <dbReference type="ARBA" id="ARBA00004141"/>
    </source>
</evidence>
<dbReference type="GO" id="GO:0022841">
    <property type="term" value="F:potassium ion leak channel activity"/>
    <property type="evidence" value="ECO:0007669"/>
    <property type="project" value="TreeGrafter"/>
</dbReference>
<proteinExistence type="inferred from homology"/>
<keyword evidence="5 8" id="KW-0406">Ion transport</keyword>
<dbReference type="Pfam" id="PF07885">
    <property type="entry name" value="Ion_trans_2"/>
    <property type="match status" value="2"/>
</dbReference>
<evidence type="ECO:0000256" key="9">
    <source>
        <dbReference type="SAM" id="MobiDB-lite"/>
    </source>
</evidence>
<feature type="transmembrane region" description="Helical" evidence="10">
    <location>
        <begin position="329"/>
        <end position="350"/>
    </location>
</feature>
<evidence type="ECO:0000256" key="7">
    <source>
        <dbReference type="ARBA" id="ARBA00023303"/>
    </source>
</evidence>
<dbReference type="AlphaFoldDB" id="A0A7R9QDT4"/>
<evidence type="ECO:0000259" key="11">
    <source>
        <dbReference type="Pfam" id="PF07885"/>
    </source>
</evidence>
<feature type="transmembrane region" description="Helical" evidence="10">
    <location>
        <begin position="264"/>
        <end position="285"/>
    </location>
</feature>
<evidence type="ECO:0000256" key="4">
    <source>
        <dbReference type="ARBA" id="ARBA00022989"/>
    </source>
</evidence>
<dbReference type="PANTHER" id="PTHR11003">
    <property type="entry name" value="POTASSIUM CHANNEL, SUBFAMILY K"/>
    <property type="match status" value="1"/>
</dbReference>
<dbReference type="SUPFAM" id="SSF81324">
    <property type="entry name" value="Voltage-gated potassium channels"/>
    <property type="match status" value="2"/>
</dbReference>